<dbReference type="Proteomes" id="UP000052978">
    <property type="component" value="Unassembled WGS sequence"/>
</dbReference>
<evidence type="ECO:0000256" key="4">
    <source>
        <dbReference type="ARBA" id="ARBA00022771"/>
    </source>
</evidence>
<keyword evidence="3" id="KW-0677">Repeat</keyword>
<dbReference type="eggNOG" id="ENOG502QY40">
    <property type="taxonomic scope" value="Eukaryota"/>
</dbReference>
<dbReference type="Gene3D" id="3.30.160.60">
    <property type="entry name" value="Classic Zinc Finger"/>
    <property type="match status" value="3"/>
</dbReference>
<gene>
    <name evidence="9" type="ORF">D623_10034580</name>
</gene>
<protein>
    <submittedName>
        <fullName evidence="9">Zinc finger protein 385D</fullName>
    </submittedName>
</protein>
<dbReference type="PANTHER" id="PTHR23067">
    <property type="entry name" value="DOUBLE-STRANDED RNA-BINDING ZINC FINGER PROTEIN"/>
    <property type="match status" value="1"/>
</dbReference>
<dbReference type="FunFam" id="3.30.160.60:FF:000293">
    <property type="entry name" value="zinc finger protein 385B isoform X3"/>
    <property type="match status" value="1"/>
</dbReference>
<dbReference type="InterPro" id="IPR036236">
    <property type="entry name" value="Znf_C2H2_sf"/>
</dbReference>
<dbReference type="AlphaFoldDB" id="S7MPC8"/>
<feature type="compositionally biased region" description="Polar residues" evidence="7">
    <location>
        <begin position="153"/>
        <end position="173"/>
    </location>
</feature>
<feature type="region of interest" description="Disordered" evidence="7">
    <location>
        <begin position="153"/>
        <end position="174"/>
    </location>
</feature>
<feature type="compositionally biased region" description="Basic and acidic residues" evidence="7">
    <location>
        <begin position="89"/>
        <end position="103"/>
    </location>
</feature>
<dbReference type="FunFam" id="3.30.160.60:FF:000121">
    <property type="entry name" value="zinc finger protein 385B isoform X1"/>
    <property type="match status" value="1"/>
</dbReference>
<dbReference type="Pfam" id="PF12874">
    <property type="entry name" value="zf-met"/>
    <property type="match status" value="3"/>
</dbReference>
<evidence type="ECO:0000256" key="7">
    <source>
        <dbReference type="SAM" id="MobiDB-lite"/>
    </source>
</evidence>
<dbReference type="SMART" id="SM00355">
    <property type="entry name" value="ZnF_C2H2"/>
    <property type="match status" value="3"/>
</dbReference>
<organism evidence="9 10">
    <name type="scientific">Myotis brandtii</name>
    <name type="common">Brandt's bat</name>
    <dbReference type="NCBI Taxonomy" id="109478"/>
    <lineage>
        <taxon>Eukaryota</taxon>
        <taxon>Metazoa</taxon>
        <taxon>Chordata</taxon>
        <taxon>Craniata</taxon>
        <taxon>Vertebrata</taxon>
        <taxon>Euteleostomi</taxon>
        <taxon>Mammalia</taxon>
        <taxon>Eutheria</taxon>
        <taxon>Laurasiatheria</taxon>
        <taxon>Chiroptera</taxon>
        <taxon>Yangochiroptera</taxon>
        <taxon>Vespertilionidae</taxon>
        <taxon>Myotis</taxon>
    </lineage>
</organism>
<dbReference type="FunFam" id="3.30.160.60:FF:000276">
    <property type="entry name" value="zinc finger protein 385A isoform X3"/>
    <property type="match status" value="1"/>
</dbReference>
<feature type="region of interest" description="Disordered" evidence="7">
    <location>
        <begin position="262"/>
        <end position="287"/>
    </location>
</feature>
<keyword evidence="2" id="KW-0479">Metal-binding</keyword>
<evidence type="ECO:0000256" key="6">
    <source>
        <dbReference type="ARBA" id="ARBA00023242"/>
    </source>
</evidence>
<reference evidence="9 10" key="1">
    <citation type="journal article" date="2013" name="Nat. Commun.">
        <title>Genome analysis reveals insights into physiology and longevity of the Brandt's bat Myotis brandtii.</title>
        <authorList>
            <person name="Seim I."/>
            <person name="Fang X."/>
            <person name="Xiong Z."/>
            <person name="Lobanov A.V."/>
            <person name="Huang Z."/>
            <person name="Ma S."/>
            <person name="Feng Y."/>
            <person name="Turanov A.A."/>
            <person name="Zhu Y."/>
            <person name="Lenz T.L."/>
            <person name="Gerashchenko M.V."/>
            <person name="Fan D."/>
            <person name="Hee Yim S."/>
            <person name="Yao X."/>
            <person name="Jordan D."/>
            <person name="Xiong Y."/>
            <person name="Ma Y."/>
            <person name="Lyapunov A.N."/>
            <person name="Chen G."/>
            <person name="Kulakova O.I."/>
            <person name="Sun Y."/>
            <person name="Lee S.G."/>
            <person name="Bronson R.T."/>
            <person name="Moskalev A.A."/>
            <person name="Sunyaev S.R."/>
            <person name="Zhang G."/>
            <person name="Krogh A."/>
            <person name="Wang J."/>
            <person name="Gladyshev V.N."/>
        </authorList>
    </citation>
    <scope>NUCLEOTIDE SEQUENCE [LARGE SCALE GENOMIC DNA]</scope>
</reference>
<evidence type="ECO:0000259" key="8">
    <source>
        <dbReference type="PROSITE" id="PS00028"/>
    </source>
</evidence>
<dbReference type="InterPro" id="IPR051845">
    <property type="entry name" value="Znf385"/>
</dbReference>
<dbReference type="InterPro" id="IPR013087">
    <property type="entry name" value="Znf_C2H2_type"/>
</dbReference>
<evidence type="ECO:0000256" key="5">
    <source>
        <dbReference type="ARBA" id="ARBA00022833"/>
    </source>
</evidence>
<keyword evidence="4" id="KW-0863">Zinc-finger</keyword>
<dbReference type="InterPro" id="IPR003604">
    <property type="entry name" value="Matrin/U1-like-C_Znf_C2H2"/>
</dbReference>
<dbReference type="SUPFAM" id="SSF57667">
    <property type="entry name" value="beta-beta-alpha zinc fingers"/>
    <property type="match status" value="3"/>
</dbReference>
<dbReference type="PANTHER" id="PTHR23067:SF12">
    <property type="entry name" value="ZINC FINGER PROTEIN 385D"/>
    <property type="match status" value="1"/>
</dbReference>
<dbReference type="GO" id="GO:0005634">
    <property type="term" value="C:nucleus"/>
    <property type="evidence" value="ECO:0007669"/>
    <property type="project" value="UniProtKB-SubCell"/>
</dbReference>
<feature type="domain" description="C2H2-type" evidence="8">
    <location>
        <begin position="27"/>
        <end position="49"/>
    </location>
</feature>
<dbReference type="PROSITE" id="PS00028">
    <property type="entry name" value="ZINC_FINGER_C2H2_1"/>
    <property type="match status" value="2"/>
</dbReference>
<comment type="subcellular location">
    <subcellularLocation>
        <location evidence="1">Nucleus</location>
    </subcellularLocation>
</comment>
<dbReference type="SMART" id="SM00451">
    <property type="entry name" value="ZnF_U1"/>
    <property type="match status" value="3"/>
</dbReference>
<evidence type="ECO:0000256" key="3">
    <source>
        <dbReference type="ARBA" id="ARBA00022737"/>
    </source>
</evidence>
<feature type="domain" description="C2H2-type" evidence="8">
    <location>
        <begin position="249"/>
        <end position="271"/>
    </location>
</feature>
<sequence length="375" mass="40001">MDPIQKAVINHTFGVPLPHRRKQIISCNICQLRFNSDSQAAAHYKGTKHAKKLKALEAMKNKQKSVTAKDSAKTTFTSITTNTINTSSDKTEKPGQHGLDSKGKIGSVTGKDYIDCGGEGKKELNSDSTTGTPAISTTTTVEIPKNSVMTTEITSKVEKSPTTASGNSSCPSTETEEEKAKRLLYCSLCKVAVNSASQLEAHNSGTKHKTMLEARNGSGTIKAFPRAGVKGKGPVNKGNTGLQNKTFHCEICDVHVNSETQLKQHISSRRHKDRAAGKPPKPKYSPYNKLQKAAHPLGVKLVFSKEPSKPLAPRILPNPLAAAAAAAAVAVNSPFSLRTAPAATLFQTSALPPALLRPAPGPIRTAHTPVLFAPY</sequence>
<feature type="region of interest" description="Disordered" evidence="7">
    <location>
        <begin position="84"/>
        <end position="104"/>
    </location>
</feature>
<keyword evidence="10" id="KW-1185">Reference proteome</keyword>
<dbReference type="GO" id="GO:0003676">
    <property type="term" value="F:nucleic acid binding"/>
    <property type="evidence" value="ECO:0007669"/>
    <property type="project" value="InterPro"/>
</dbReference>
<keyword evidence="5" id="KW-0862">Zinc</keyword>
<keyword evidence="6" id="KW-0539">Nucleus</keyword>
<dbReference type="EMBL" id="KE161960">
    <property type="protein sequence ID" value="EPQ06149.1"/>
    <property type="molecule type" value="Genomic_DNA"/>
</dbReference>
<proteinExistence type="predicted"/>
<evidence type="ECO:0000313" key="10">
    <source>
        <dbReference type="Proteomes" id="UP000052978"/>
    </source>
</evidence>
<accession>S7MPC8</accession>
<evidence type="ECO:0000256" key="1">
    <source>
        <dbReference type="ARBA" id="ARBA00004123"/>
    </source>
</evidence>
<evidence type="ECO:0000313" key="9">
    <source>
        <dbReference type="EMBL" id="EPQ06149.1"/>
    </source>
</evidence>
<evidence type="ECO:0000256" key="2">
    <source>
        <dbReference type="ARBA" id="ARBA00022723"/>
    </source>
</evidence>
<dbReference type="GO" id="GO:0008270">
    <property type="term" value="F:zinc ion binding"/>
    <property type="evidence" value="ECO:0007669"/>
    <property type="project" value="UniProtKB-KW"/>
</dbReference>
<name>S7MPC8_MYOBR</name>